<evidence type="ECO:0000256" key="5">
    <source>
        <dbReference type="ARBA" id="ARBA00022801"/>
    </source>
</evidence>
<protein>
    <recommendedName>
        <fullName evidence="9">Cytosolic endo-beta-N-acetylglucosaminidase</fullName>
        <ecNumber evidence="3">3.2.1.96</ecNumber>
    </recommendedName>
</protein>
<dbReference type="Gene3D" id="3.20.20.80">
    <property type="entry name" value="Glycosidases"/>
    <property type="match status" value="1"/>
</dbReference>
<dbReference type="CDD" id="cd06547">
    <property type="entry name" value="GH85_ENGase"/>
    <property type="match status" value="1"/>
</dbReference>
<dbReference type="InterPro" id="IPR005201">
    <property type="entry name" value="TIM_ENGase"/>
</dbReference>
<accession>L5MJW7</accession>
<evidence type="ECO:0000256" key="9">
    <source>
        <dbReference type="ARBA" id="ARBA00072457"/>
    </source>
</evidence>
<keyword evidence="6" id="KW-0326">Glycosidase</keyword>
<dbReference type="FunFam" id="3.20.20.80:FF:000043">
    <property type="entry name" value="cytosolic endo-beta-N-acetylglucosaminidase"/>
    <property type="match status" value="1"/>
</dbReference>
<dbReference type="GO" id="GO:0033925">
    <property type="term" value="F:mannosyl-glycoprotein endo-beta-N-acetylglucosaminidase activity"/>
    <property type="evidence" value="ECO:0007669"/>
    <property type="project" value="UniProtKB-EC"/>
</dbReference>
<name>L5MJW7_MYODS</name>
<dbReference type="InterPro" id="IPR032979">
    <property type="entry name" value="ENGase"/>
</dbReference>
<proteinExistence type="inferred from homology"/>
<dbReference type="Pfam" id="PF25529">
    <property type="entry name" value="Ig_ENGASE1_C"/>
    <property type="match status" value="1"/>
</dbReference>
<evidence type="ECO:0000256" key="2">
    <source>
        <dbReference type="ARBA" id="ARBA00007849"/>
    </source>
</evidence>
<keyword evidence="12" id="KW-1185">Reference proteome</keyword>
<comment type="catalytic activity">
    <reaction evidence="7">
        <text>an N(4)-(oligosaccharide-(1-&gt;3)-[oligosaccharide-(1-&gt;6)]-beta-D-Man-(1-&gt;4)-beta-D-GlcNAc-(1-&gt;4)-alpha-D-GlcNAc)-L-asparaginyl-[protein] + H2O = an oligosaccharide-(1-&gt;3)-[oligosaccharide-(1-&gt;6)]-beta-D-Man-(1-&gt;4)-D-GlcNAc + N(4)-(N-acetyl-beta-D-glucosaminyl)-L-asparaginyl-[protein]</text>
        <dbReference type="Rhea" id="RHEA:73067"/>
        <dbReference type="Rhea" id="RHEA-COMP:12603"/>
        <dbReference type="Rhea" id="RHEA-COMP:18176"/>
        <dbReference type="ChEBI" id="CHEBI:15377"/>
        <dbReference type="ChEBI" id="CHEBI:132248"/>
        <dbReference type="ChEBI" id="CHEBI:192714"/>
        <dbReference type="ChEBI" id="CHEBI:192715"/>
        <dbReference type="EC" id="3.2.1.96"/>
    </reaction>
</comment>
<dbReference type="Pfam" id="PF03644">
    <property type="entry name" value="Glyco_hydro_85"/>
    <property type="match status" value="1"/>
</dbReference>
<dbReference type="FunFam" id="2.60.120.260:FF:000087">
    <property type="entry name" value="Cytosolic endo-beta-N-acetylglucosaminidase"/>
    <property type="match status" value="1"/>
</dbReference>
<evidence type="ECO:0000256" key="7">
    <source>
        <dbReference type="ARBA" id="ARBA00034414"/>
    </source>
</evidence>
<dbReference type="AlphaFoldDB" id="L5MJW7"/>
<evidence type="ECO:0000256" key="8">
    <source>
        <dbReference type="ARBA" id="ARBA00054935"/>
    </source>
</evidence>
<keyword evidence="5" id="KW-0378">Hydrolase</keyword>
<dbReference type="EMBL" id="KB099688">
    <property type="protein sequence ID" value="ELK38018.1"/>
    <property type="molecule type" value="Genomic_DNA"/>
</dbReference>
<dbReference type="GO" id="GO:0005829">
    <property type="term" value="C:cytosol"/>
    <property type="evidence" value="ECO:0007669"/>
    <property type="project" value="UniProtKB-SubCell"/>
</dbReference>
<evidence type="ECO:0000256" key="6">
    <source>
        <dbReference type="ARBA" id="ARBA00023295"/>
    </source>
</evidence>
<organism evidence="11 12">
    <name type="scientific">Myotis davidii</name>
    <name type="common">David's myotis</name>
    <dbReference type="NCBI Taxonomy" id="225400"/>
    <lineage>
        <taxon>Eukaryota</taxon>
        <taxon>Metazoa</taxon>
        <taxon>Chordata</taxon>
        <taxon>Craniata</taxon>
        <taxon>Vertebrata</taxon>
        <taxon>Euteleostomi</taxon>
        <taxon>Mammalia</taxon>
        <taxon>Eutheria</taxon>
        <taxon>Laurasiatheria</taxon>
        <taxon>Chiroptera</taxon>
        <taxon>Yangochiroptera</taxon>
        <taxon>Vespertilionidae</taxon>
        <taxon>Myotis</taxon>
    </lineage>
</organism>
<gene>
    <name evidence="11" type="ORF">MDA_GLEAN10004938</name>
</gene>
<evidence type="ECO:0000256" key="4">
    <source>
        <dbReference type="ARBA" id="ARBA00022490"/>
    </source>
</evidence>
<dbReference type="PANTHER" id="PTHR13246">
    <property type="entry name" value="ENDO BETA N-ACETYLGLUCOSAMINIDASE"/>
    <property type="match status" value="1"/>
</dbReference>
<dbReference type="PANTHER" id="PTHR13246:SF1">
    <property type="entry name" value="CYTOSOLIC ENDO-BETA-N-ACETYLGLUCOSAMINIDASE"/>
    <property type="match status" value="1"/>
</dbReference>
<dbReference type="Gene3D" id="2.60.120.260">
    <property type="entry name" value="Galactose-binding domain-like"/>
    <property type="match status" value="1"/>
</dbReference>
<dbReference type="PROSITE" id="PS50172">
    <property type="entry name" value="BRCT"/>
    <property type="match status" value="1"/>
</dbReference>
<dbReference type="InterPro" id="IPR057882">
    <property type="entry name" value="ENGase_C"/>
</dbReference>
<keyword evidence="4" id="KW-0963">Cytoplasm</keyword>
<dbReference type="Proteomes" id="UP000010556">
    <property type="component" value="Unassembled WGS sequence"/>
</dbReference>
<comment type="subcellular location">
    <subcellularLocation>
        <location evidence="1">Cytoplasm</location>
        <location evidence="1">Cytosol</location>
    </subcellularLocation>
</comment>
<evidence type="ECO:0000313" key="11">
    <source>
        <dbReference type="EMBL" id="ELK38018.1"/>
    </source>
</evidence>
<evidence type="ECO:0000256" key="3">
    <source>
        <dbReference type="ARBA" id="ARBA00012566"/>
    </source>
</evidence>
<comment type="function">
    <text evidence="8">Endoglycosidase that releases N-glycans from glycoproteins by cleaving the beta-1,4-glycosidic bond in the N,N'-diacetylchitobiose core. Involved in the processing of free oligosaccharides in the cytosol.</text>
</comment>
<feature type="domain" description="BRCT" evidence="10">
    <location>
        <begin position="312"/>
        <end position="358"/>
    </location>
</feature>
<comment type="similarity">
    <text evidence="2">Belongs to the glycosyl hydrolase 85 family.</text>
</comment>
<sequence>MSLDGAWSLASERSFSFPFYLEKNLKSPSLPRTEEAQEEAVFREVVHFAPDPLPVRYYDQDTTKPISFYLSSLEELLAWTPGAEDGFSVALVPAQDRQPPLSSRRPRTLLCHDMMGGYLDDRFIQGSGVRSPYTFYHWQYIDIFVYFSHHLVTIPPVGWTNAAHRHGVRVLGTFITEWKEGGQLCEAFLAGGDLSINITLTNTSGPHQGLVFAPLQPAAVGNTPRFLRYLTTQLHQQVPGGLVLWYDSVVSSGQLTWQDELNEKNRVFFDSCDGIFTNYNWGEEHLVRMRRPAGERLADVYVGVDVFARGNVVGGRFDTNKSLELIRKHGLSVALFAPGWVYECLEKTEFFQNQDKFWSLLTRYLPTHSICSLPFVTSFCLGMGTRRVCYGQEEAVGPWYHPGAQEPQPLFGEHRLEGPGEGWVRMHSCLADAWNGGSSLLIRGRIPPEVGHVAVRLFSLQVPVPPKLFLSLVYKLEGTSEVRVALELTTGDAGSCSIGGVSALNAETSSRHRPRPLRGPPTKLASCYELSLRSCFLQDLFVSFSRAPGSREEEDFVCRLGEIQVVDAESLLSPLPQVQALSVSRVGWQRAAPESTGPPTRLRLSCTLHWSYPLPHARCFRIHCRPGAGGGPPGTGPLGPEKPTLLGLAFANQYRVVDLAVAEAQPGQDGRVEFLVEPVPMEGFLVPQAEWGRAALLYSVPST</sequence>
<evidence type="ECO:0000313" key="12">
    <source>
        <dbReference type="Proteomes" id="UP000010556"/>
    </source>
</evidence>
<reference evidence="12" key="1">
    <citation type="journal article" date="2013" name="Science">
        <title>Comparative analysis of bat genomes provides insight into the evolution of flight and immunity.</title>
        <authorList>
            <person name="Zhang G."/>
            <person name="Cowled C."/>
            <person name="Shi Z."/>
            <person name="Huang Z."/>
            <person name="Bishop-Lilly K.A."/>
            <person name="Fang X."/>
            <person name="Wynne J.W."/>
            <person name="Xiong Z."/>
            <person name="Baker M.L."/>
            <person name="Zhao W."/>
            <person name="Tachedjian M."/>
            <person name="Zhu Y."/>
            <person name="Zhou P."/>
            <person name="Jiang X."/>
            <person name="Ng J."/>
            <person name="Yang L."/>
            <person name="Wu L."/>
            <person name="Xiao J."/>
            <person name="Feng Y."/>
            <person name="Chen Y."/>
            <person name="Sun X."/>
            <person name="Zhang Y."/>
            <person name="Marsh G.A."/>
            <person name="Crameri G."/>
            <person name="Broder C.C."/>
            <person name="Frey K.G."/>
            <person name="Wang L.F."/>
            <person name="Wang J."/>
        </authorList>
    </citation>
    <scope>NUCLEOTIDE SEQUENCE [LARGE SCALE GENOMIC DNA]</scope>
</reference>
<dbReference type="eggNOG" id="KOG2331">
    <property type="taxonomic scope" value="Eukaryota"/>
</dbReference>
<evidence type="ECO:0000259" key="10">
    <source>
        <dbReference type="PROSITE" id="PS50172"/>
    </source>
</evidence>
<evidence type="ECO:0000256" key="1">
    <source>
        <dbReference type="ARBA" id="ARBA00004514"/>
    </source>
</evidence>
<dbReference type="EC" id="3.2.1.96" evidence="3"/>
<dbReference type="InterPro" id="IPR001357">
    <property type="entry name" value="BRCT_dom"/>
</dbReference>